<keyword evidence="2" id="KW-0812">Transmembrane</keyword>
<feature type="transmembrane region" description="Helical" evidence="2">
    <location>
        <begin position="29"/>
        <end position="51"/>
    </location>
</feature>
<keyword evidence="2" id="KW-0472">Membrane</keyword>
<feature type="transmembrane region" description="Helical" evidence="2">
    <location>
        <begin position="322"/>
        <end position="340"/>
    </location>
</feature>
<feature type="compositionally biased region" description="Basic and acidic residues" evidence="1">
    <location>
        <begin position="742"/>
        <end position="785"/>
    </location>
</feature>
<feature type="transmembrane region" description="Helical" evidence="2">
    <location>
        <begin position="588"/>
        <end position="608"/>
    </location>
</feature>
<evidence type="ECO:0000256" key="1">
    <source>
        <dbReference type="SAM" id="MobiDB-lite"/>
    </source>
</evidence>
<feature type="transmembrane region" description="Helical" evidence="2">
    <location>
        <begin position="687"/>
        <end position="720"/>
    </location>
</feature>
<feature type="transmembrane region" description="Helical" evidence="2">
    <location>
        <begin position="262"/>
        <end position="283"/>
    </location>
</feature>
<feature type="transmembrane region" description="Helical" evidence="2">
    <location>
        <begin position="235"/>
        <end position="255"/>
    </location>
</feature>
<proteinExistence type="predicted"/>
<reference evidence="3 4" key="1">
    <citation type="submission" date="2020-07" db="EMBL/GenBank/DDBJ databases">
        <title>Sequencing the genomes of 1000 actinobacteria strains.</title>
        <authorList>
            <person name="Klenk H.-P."/>
        </authorList>
    </citation>
    <scope>NUCLEOTIDE SEQUENCE [LARGE SCALE GENOMIC DNA]</scope>
    <source>
        <strain evidence="3 4">LI1</strain>
    </source>
</reference>
<dbReference type="Proteomes" id="UP000537260">
    <property type="component" value="Unassembled WGS sequence"/>
</dbReference>
<feature type="transmembrane region" description="Helical" evidence="2">
    <location>
        <begin position="614"/>
        <end position="636"/>
    </location>
</feature>
<evidence type="ECO:0000313" key="3">
    <source>
        <dbReference type="EMBL" id="NYJ19063.1"/>
    </source>
</evidence>
<feature type="region of interest" description="Disordered" evidence="1">
    <location>
        <begin position="377"/>
        <end position="406"/>
    </location>
</feature>
<feature type="transmembrane region" description="Helical" evidence="2">
    <location>
        <begin position="643"/>
        <end position="667"/>
    </location>
</feature>
<comment type="caution">
    <text evidence="3">The sequence shown here is derived from an EMBL/GenBank/DDBJ whole genome shotgun (WGS) entry which is preliminary data.</text>
</comment>
<organism evidence="3 4">
    <name type="scientific">Glaciibacter psychrotolerans</name>
    <dbReference type="NCBI Taxonomy" id="670054"/>
    <lineage>
        <taxon>Bacteria</taxon>
        <taxon>Bacillati</taxon>
        <taxon>Actinomycetota</taxon>
        <taxon>Actinomycetes</taxon>
        <taxon>Micrococcales</taxon>
        <taxon>Microbacteriaceae</taxon>
        <taxon>Glaciibacter</taxon>
    </lineage>
</organism>
<evidence type="ECO:0000313" key="4">
    <source>
        <dbReference type="Proteomes" id="UP000537260"/>
    </source>
</evidence>
<evidence type="ECO:0000256" key="2">
    <source>
        <dbReference type="SAM" id="Phobius"/>
    </source>
</evidence>
<dbReference type="RefSeq" id="WP_179577883.1">
    <property type="nucleotide sequence ID" value="NZ_JACCFM010000001.1"/>
</dbReference>
<dbReference type="EMBL" id="JACCFM010000001">
    <property type="protein sequence ID" value="NYJ19063.1"/>
    <property type="molecule type" value="Genomic_DNA"/>
</dbReference>
<protein>
    <recommendedName>
        <fullName evidence="5">ABC transporter permease</fullName>
    </recommendedName>
</protein>
<gene>
    <name evidence="3" type="ORF">HNR05_000854</name>
</gene>
<feature type="region of interest" description="Disordered" evidence="1">
    <location>
        <begin position="732"/>
        <end position="785"/>
    </location>
</feature>
<name>A0A7Z0ECP8_9MICO</name>
<evidence type="ECO:0008006" key="5">
    <source>
        <dbReference type="Google" id="ProtNLM"/>
    </source>
</evidence>
<accession>A0A7Z0ECP8</accession>
<feature type="transmembrane region" description="Helical" evidence="2">
    <location>
        <begin position="204"/>
        <end position="223"/>
    </location>
</feature>
<feature type="transmembrane region" description="Helical" evidence="2">
    <location>
        <begin position="171"/>
        <end position="192"/>
    </location>
</feature>
<keyword evidence="2" id="KW-1133">Transmembrane helix</keyword>
<feature type="transmembrane region" description="Helical" evidence="2">
    <location>
        <begin position="413"/>
        <end position="434"/>
    </location>
</feature>
<feature type="region of interest" description="Disordered" evidence="1">
    <location>
        <begin position="1"/>
        <end position="22"/>
    </location>
</feature>
<dbReference type="AlphaFoldDB" id="A0A7Z0ECP8"/>
<feature type="transmembrane region" description="Helical" evidence="2">
    <location>
        <begin position="552"/>
        <end position="576"/>
    </location>
</feature>
<feature type="compositionally biased region" description="Low complexity" evidence="1">
    <location>
        <begin position="377"/>
        <end position="391"/>
    </location>
</feature>
<sequence>MSLTSPPVVTDTPPESGPIASTNDRKKSIAAVIGSLVFAFLMVIMMTSTYLGTMHAPSPHDMPVAVIGSGSAAEGAVYSLEKAENSPASIQIVDSVAQAEKLLQDREISGAIALPADGSADRVATIYTASAAGASQASVVTQILSPLAVDAGLTVENTDVAPLPVNDSAGIAAMFMAMALMLAGYMPIGLMLTGAPELLRLRRFVPVWAGWSALMSAIVWFIAGPVIGSFSGHTAAILGIGWLTVFSIGLVQLFLSRILGAAAVLVGMLLVVVLGMPASNLAMSVHTMPGFFGFLHGVLPLAGAGEAFRSVLYFGGTGVAGYLWRFVFAAVLAVLVTAGIDLGRRKKKAKALAASATILEPASATVSDTAPATVLESAPAAPVVDPTPTSVNPRSERKPAMPGGKPRSTPVRYLILAIFPFAMVALMLGIMLSAMHSPSPANMPIAVVSATSAQAEQLAEGLAQNTDGMFTISTLTNVDTASEMVFSGELVGAFVLPDAEHPTATLITSGAAGTGQQMVVQRVAEQVAAQMGVEITPVDVAPLPATDTNGAVSMYIAMGWVMAGFLGVTVLVGGAPWQLRVRKQLPTLAVWSIFMSLITWVIAGPLVGAYHGPVLPLLGIGALTIFCLGLVTAAVARLMGILSVVPIVTVFMFIGVPASGGGLSTYMEPGLFQTLHDVLPLPAALGAIRSIAFFGGAGLGSFLLTLSVWGIFGLVANLIISAFHNARSARRLRNGSGDMSETESKTDSRVEASDGVEGRVEEGDGAEARVEGPEQTELAERVSVD</sequence>
<keyword evidence="4" id="KW-1185">Reference proteome</keyword>